<feature type="compositionally biased region" description="Polar residues" evidence="2">
    <location>
        <begin position="74"/>
        <end position="93"/>
    </location>
</feature>
<reference evidence="3" key="1">
    <citation type="submission" date="2019-11" db="EMBL/GenBank/DDBJ databases">
        <title>Bipolaris sorokiniana Genome sequencing.</title>
        <authorList>
            <person name="Wang H."/>
        </authorList>
    </citation>
    <scope>NUCLEOTIDE SEQUENCE</scope>
</reference>
<dbReference type="EMBL" id="WNKQ01000009">
    <property type="protein sequence ID" value="KAF5849258.1"/>
    <property type="molecule type" value="Genomic_DNA"/>
</dbReference>
<feature type="coiled-coil region" evidence="1">
    <location>
        <begin position="411"/>
        <end position="525"/>
    </location>
</feature>
<evidence type="ECO:0000313" key="4">
    <source>
        <dbReference type="Proteomes" id="UP000624244"/>
    </source>
</evidence>
<feature type="compositionally biased region" description="Polar residues" evidence="2">
    <location>
        <begin position="311"/>
        <end position="325"/>
    </location>
</feature>
<evidence type="ECO:0008006" key="5">
    <source>
        <dbReference type="Google" id="ProtNLM"/>
    </source>
</evidence>
<feature type="region of interest" description="Disordered" evidence="2">
    <location>
        <begin position="105"/>
        <end position="195"/>
    </location>
</feature>
<organism evidence="3 4">
    <name type="scientific">Cochliobolus sativus</name>
    <name type="common">Common root rot and spot blotch fungus</name>
    <name type="synonym">Bipolaris sorokiniana</name>
    <dbReference type="NCBI Taxonomy" id="45130"/>
    <lineage>
        <taxon>Eukaryota</taxon>
        <taxon>Fungi</taxon>
        <taxon>Dikarya</taxon>
        <taxon>Ascomycota</taxon>
        <taxon>Pezizomycotina</taxon>
        <taxon>Dothideomycetes</taxon>
        <taxon>Pleosporomycetidae</taxon>
        <taxon>Pleosporales</taxon>
        <taxon>Pleosporineae</taxon>
        <taxon>Pleosporaceae</taxon>
        <taxon>Bipolaris</taxon>
    </lineage>
</organism>
<feature type="compositionally biased region" description="Acidic residues" evidence="2">
    <location>
        <begin position="284"/>
        <end position="296"/>
    </location>
</feature>
<name>A0A8H6DVC1_COCSA</name>
<feature type="region of interest" description="Disordered" evidence="2">
    <location>
        <begin position="279"/>
        <end position="327"/>
    </location>
</feature>
<dbReference type="Proteomes" id="UP000624244">
    <property type="component" value="Unassembled WGS sequence"/>
</dbReference>
<gene>
    <name evidence="3" type="ORF">GGP41_006186</name>
</gene>
<protein>
    <recommendedName>
        <fullName evidence="5">Pathway-specific nitrogen regulator</fullName>
    </recommendedName>
</protein>
<evidence type="ECO:0000256" key="1">
    <source>
        <dbReference type="SAM" id="Coils"/>
    </source>
</evidence>
<sequence length="723" mass="80123">MTTMHHPAPQPPAGLTSFAVYEDPQDREPLSPSDMYEEGDSFHSERSFPNDVVHTIELQQQQQSQEPDDEPQPYRSSYTSRPGSQQRMSSHYSFVSAIPSETSISSKPILPANEAGARARKERPRFRNSDSVRAMQMSSPPPLLAHQSSHERLKASYKLTTPNRNAGAETPGSRHSGSRRRSIREPHSPRPMPAPQQAPLVLLHVTILPMQLPYSHDIMARIMPDWLVENYKLLEEKLQDIILMRRGLLIPHPRDEYDLLEERILESLELKTPRLLPCGHFVPPEDDDDREDDDDTASIGDENTGRGSRMSGGTLTEGSNTSANGDHSMCIDCHRQLKKPGKGIGAGTRKWDIKIYAANGLMRSAAWGACWNDMERCDVEIHPWVPEEVRKTLEKRAREELEADQRKQQYTVELQRQIQEAAAKTKILEEEANEKKRKEEAELQKSFEEAAAALRRSIEEKAAEKKKFEEDLRAKLEEAKEAVRLELEAKALAESDAVADRLRALENAVKEKERAEAALQEAAHSRSSSEVPLSTLLKNYALVLLGDKRNMVIALLGAAVVYLAMSMHAIQQDSSAAHMLQLPTDVVMAASMPSAVTATMTATSYSTLTVTESQTVISMVETAAPVPVPASVPDVEEKVEDVVAEAVLEVQDAQPTSRAIELVESVETVESVESVESVETAEQAAPVTQDTPTTDYVLSEGPSCAMEPVVLQAPPAYCAVSEL</sequence>
<accession>A0A8H6DVC1</accession>
<evidence type="ECO:0000256" key="2">
    <source>
        <dbReference type="SAM" id="MobiDB-lite"/>
    </source>
</evidence>
<dbReference type="AlphaFoldDB" id="A0A8H6DVC1"/>
<dbReference type="OMA" id="VTILPMQ"/>
<evidence type="ECO:0000313" key="3">
    <source>
        <dbReference type="EMBL" id="KAF5849258.1"/>
    </source>
</evidence>
<keyword evidence="1" id="KW-0175">Coiled coil</keyword>
<comment type="caution">
    <text evidence="3">The sequence shown here is derived from an EMBL/GenBank/DDBJ whole genome shotgun (WGS) entry which is preliminary data.</text>
</comment>
<proteinExistence type="predicted"/>
<feature type="region of interest" description="Disordered" evidence="2">
    <location>
        <begin position="1"/>
        <end position="93"/>
    </location>
</feature>